<dbReference type="SMART" id="SM00116">
    <property type="entry name" value="CBS"/>
    <property type="match status" value="2"/>
</dbReference>
<dbReference type="Gene3D" id="3.10.580.10">
    <property type="entry name" value="CBS-domain"/>
    <property type="match status" value="1"/>
</dbReference>
<dbReference type="InterPro" id="IPR046342">
    <property type="entry name" value="CBS_dom_sf"/>
</dbReference>
<dbReference type="InterPro" id="IPR000644">
    <property type="entry name" value="CBS_dom"/>
</dbReference>
<dbReference type="InterPro" id="IPR051257">
    <property type="entry name" value="Diverse_CBS-Domain"/>
</dbReference>
<keyword evidence="5" id="KW-1185">Reference proteome</keyword>
<reference evidence="5" key="1">
    <citation type="submission" date="2016-10" db="EMBL/GenBank/DDBJ databases">
        <authorList>
            <person name="Varghese N."/>
            <person name="Submissions S."/>
        </authorList>
    </citation>
    <scope>NUCLEOTIDE SEQUENCE [LARGE SCALE GENOMIC DNA]</scope>
    <source>
        <strain evidence="5">IBRC-M 10043</strain>
    </source>
</reference>
<dbReference type="PROSITE" id="PS51371">
    <property type="entry name" value="CBS"/>
    <property type="match status" value="2"/>
</dbReference>
<gene>
    <name evidence="4" type="ORF">SAMN05216388_1002352</name>
</gene>
<dbReference type="OrthoDB" id="8919at2157"/>
<keyword evidence="1 2" id="KW-0129">CBS domain</keyword>
<dbReference type="RefSeq" id="WP_092657784.1">
    <property type="nucleotide sequence ID" value="NZ_FOCX01000002.1"/>
</dbReference>
<proteinExistence type="predicted"/>
<protein>
    <submittedName>
        <fullName evidence="4">CBS domain-containing protein</fullName>
    </submittedName>
</protein>
<dbReference type="AlphaFoldDB" id="A0A1H8FQJ1"/>
<evidence type="ECO:0000256" key="2">
    <source>
        <dbReference type="PROSITE-ProRule" id="PRU00703"/>
    </source>
</evidence>
<evidence type="ECO:0000313" key="5">
    <source>
        <dbReference type="Proteomes" id="UP000198775"/>
    </source>
</evidence>
<evidence type="ECO:0000259" key="3">
    <source>
        <dbReference type="PROSITE" id="PS51371"/>
    </source>
</evidence>
<dbReference type="SUPFAM" id="SSF54631">
    <property type="entry name" value="CBS-domain pair"/>
    <property type="match status" value="1"/>
</dbReference>
<accession>A0A1H8FQJ1</accession>
<dbReference type="Pfam" id="PF00571">
    <property type="entry name" value="CBS"/>
    <property type="match status" value="2"/>
</dbReference>
<sequence>MTETPVSEIMTTPVLTVAPDETLSDAAWAMRDTEIKSVAVIDADCDPVGILTSTDFVQVAADDTEPTETTVEECMTTTVETVTPDTTVAEASAHLLDSGFNHIPVVDGDVVGMLTTTDILRHTAEAATA</sequence>
<organism evidence="4 5">
    <name type="scientific">Halorientalis persicus</name>
    <dbReference type="NCBI Taxonomy" id="1367881"/>
    <lineage>
        <taxon>Archaea</taxon>
        <taxon>Methanobacteriati</taxon>
        <taxon>Methanobacteriota</taxon>
        <taxon>Stenosarchaea group</taxon>
        <taxon>Halobacteria</taxon>
        <taxon>Halobacteriales</taxon>
        <taxon>Haloarculaceae</taxon>
        <taxon>Halorientalis</taxon>
    </lineage>
</organism>
<dbReference type="EMBL" id="FOCX01000002">
    <property type="protein sequence ID" value="SEN33972.1"/>
    <property type="molecule type" value="Genomic_DNA"/>
</dbReference>
<feature type="domain" description="CBS" evidence="3">
    <location>
        <begin position="10"/>
        <end position="69"/>
    </location>
</feature>
<feature type="domain" description="CBS" evidence="3">
    <location>
        <begin position="75"/>
        <end position="129"/>
    </location>
</feature>
<evidence type="ECO:0000256" key="1">
    <source>
        <dbReference type="ARBA" id="ARBA00023122"/>
    </source>
</evidence>
<dbReference type="PANTHER" id="PTHR43080:SF2">
    <property type="entry name" value="CBS DOMAIN-CONTAINING PROTEIN"/>
    <property type="match status" value="1"/>
</dbReference>
<dbReference type="PANTHER" id="PTHR43080">
    <property type="entry name" value="CBS DOMAIN-CONTAINING PROTEIN CBSX3, MITOCHONDRIAL"/>
    <property type="match status" value="1"/>
</dbReference>
<name>A0A1H8FQJ1_9EURY</name>
<dbReference type="Proteomes" id="UP000198775">
    <property type="component" value="Unassembled WGS sequence"/>
</dbReference>
<evidence type="ECO:0000313" key="4">
    <source>
        <dbReference type="EMBL" id="SEN33972.1"/>
    </source>
</evidence>